<feature type="compositionally biased region" description="Polar residues" evidence="1">
    <location>
        <begin position="136"/>
        <end position="147"/>
    </location>
</feature>
<reference evidence="2" key="1">
    <citation type="journal article" date="2014" name="Nat. Commun.">
        <title>Multiple recent horizontal transfers of a large genomic region in cheese making fungi.</title>
        <authorList>
            <person name="Cheeseman K."/>
            <person name="Ropars J."/>
            <person name="Renault P."/>
            <person name="Dupont J."/>
            <person name="Gouzy J."/>
            <person name="Branca A."/>
            <person name="Abraham A.L."/>
            <person name="Ceppi M."/>
            <person name="Conseiller E."/>
            <person name="Debuchy R."/>
            <person name="Malagnac F."/>
            <person name="Goarin A."/>
            <person name="Silar P."/>
            <person name="Lacoste S."/>
            <person name="Sallet E."/>
            <person name="Bensimon A."/>
            <person name="Giraud T."/>
            <person name="Brygoo Y."/>
        </authorList>
    </citation>
    <scope>NUCLEOTIDE SEQUENCE [LARGE SCALE GENOMIC DNA]</scope>
    <source>
        <strain evidence="2">FM164</strain>
    </source>
</reference>
<dbReference type="EMBL" id="HG792015">
    <property type="protein sequence ID" value="CDM28548.1"/>
    <property type="molecule type" value="Genomic_DNA"/>
</dbReference>
<feature type="compositionally biased region" description="Basic and acidic residues" evidence="1">
    <location>
        <begin position="58"/>
        <end position="73"/>
    </location>
</feature>
<evidence type="ECO:0000256" key="1">
    <source>
        <dbReference type="SAM" id="MobiDB-lite"/>
    </source>
</evidence>
<sequence>MKRFCHSLKCWGCRCDCSDDSDSDGQTLPLPKTAPRGGHNAPSTMTYPKNVTAKAPKPGKDPKPAEPKNKAKPQEAATDNDGNSRTEITPDMSDIDMNDASDGRISDNPSPPRSDSDIDMPDADPGELLTYPLARMSQNRRTLSNAGESESSSDDDDALYFGSPRPRAPISLRAAHQSGRIERWSLRSSNDSMQSYSGRKRGHVEEVEDVNQEWSPAPSSHGSPPSKRQRTSGESSTEGRFWGPELLFPEPPTSPNIAASSDSEDFNTDDEMYEKPSTTTINRYREKGAQLQAWLEDPNEPDCNIAPATATLDDLMNAPPPDVFELGESYHRDLGDLMDGGEPESTGLPTEGNRYRHTAFFNNVLNPETLARFNFPSLSNSYTHLVGPGLLVADSIFRYDNIQWNEFAKAVYEYDHPMSTLRYIMFTHVVNDETGPYIRRILYPRLGRDFEAAMHESCMKVERGTAEYEELLGTKLGKAAAILLISSLPRGTRRIARVVIWNWVYRVQIRFEIEPIIANSDDQPETAGDD</sequence>
<dbReference type="OrthoDB" id="4362946at2759"/>
<name>W6PWC3_PENRF</name>
<feature type="compositionally biased region" description="Low complexity" evidence="1">
    <location>
        <begin position="215"/>
        <end position="226"/>
    </location>
</feature>
<evidence type="ECO:0000313" key="2">
    <source>
        <dbReference type="EMBL" id="CDM28548.1"/>
    </source>
</evidence>
<dbReference type="AlphaFoldDB" id="W6PWC3"/>
<keyword evidence="3" id="KW-1185">Reference proteome</keyword>
<dbReference type="Proteomes" id="UP000030686">
    <property type="component" value="Unassembled WGS sequence"/>
</dbReference>
<dbReference type="OMA" id="GHSIFRY"/>
<dbReference type="STRING" id="1365484.W6PWC3"/>
<gene>
    <name evidence="2" type="ORF">PROQFM164_S01g002359</name>
</gene>
<evidence type="ECO:0000313" key="3">
    <source>
        <dbReference type="Proteomes" id="UP000030686"/>
    </source>
</evidence>
<protein>
    <submittedName>
        <fullName evidence="2">Genomic scaffold, ProqFM164S01</fullName>
    </submittedName>
</protein>
<accession>W6PWC3</accession>
<organism evidence="2 3">
    <name type="scientific">Penicillium roqueforti (strain FM164)</name>
    <dbReference type="NCBI Taxonomy" id="1365484"/>
    <lineage>
        <taxon>Eukaryota</taxon>
        <taxon>Fungi</taxon>
        <taxon>Dikarya</taxon>
        <taxon>Ascomycota</taxon>
        <taxon>Pezizomycotina</taxon>
        <taxon>Eurotiomycetes</taxon>
        <taxon>Eurotiomycetidae</taxon>
        <taxon>Eurotiales</taxon>
        <taxon>Aspergillaceae</taxon>
        <taxon>Penicillium</taxon>
    </lineage>
</organism>
<proteinExistence type="predicted"/>
<feature type="compositionally biased region" description="Polar residues" evidence="1">
    <location>
        <begin position="186"/>
        <end position="197"/>
    </location>
</feature>
<feature type="region of interest" description="Disordered" evidence="1">
    <location>
        <begin position="14"/>
        <end position="270"/>
    </location>
</feature>